<dbReference type="Pfam" id="PF04216">
    <property type="entry name" value="FdhE_N"/>
    <property type="match status" value="1"/>
</dbReference>
<dbReference type="GO" id="GO:0008199">
    <property type="term" value="F:ferric iron binding"/>
    <property type="evidence" value="ECO:0007669"/>
    <property type="project" value="TreeGrafter"/>
</dbReference>
<dbReference type="InterPro" id="IPR024064">
    <property type="entry name" value="FdhE-like_sf"/>
</dbReference>
<dbReference type="SUPFAM" id="SSF144020">
    <property type="entry name" value="FdhE-like"/>
    <property type="match status" value="1"/>
</dbReference>
<keyword evidence="1 2" id="KW-0963">Cytoplasm</keyword>
<feature type="domain" description="FdhE C-terminal" evidence="5">
    <location>
        <begin position="229"/>
        <end position="305"/>
    </location>
</feature>
<dbReference type="PANTHER" id="PTHR37689:SF1">
    <property type="entry name" value="PROTEIN FDHE"/>
    <property type="match status" value="1"/>
</dbReference>
<dbReference type="Gene3D" id="3.90.1670.10">
    <property type="entry name" value="FdhE-like domain"/>
    <property type="match status" value="1"/>
</dbReference>
<dbReference type="PANTHER" id="PTHR37689">
    <property type="entry name" value="PROTEIN FDHE"/>
    <property type="match status" value="1"/>
</dbReference>
<reference evidence="7" key="1">
    <citation type="submission" date="2020-01" db="EMBL/GenBank/DDBJ databases">
        <title>'Steroidobacter agaridevorans' sp. nov., agar-degrading bacteria isolated from rhizosphere soils.</title>
        <authorList>
            <person name="Ikenaga M."/>
            <person name="Kataoka M."/>
            <person name="Murouchi A."/>
            <person name="Katsuragi S."/>
            <person name="Sakai M."/>
        </authorList>
    </citation>
    <scope>NUCLEOTIDE SEQUENCE [LARGE SCALE GENOMIC DNA]</scope>
    <source>
        <strain evidence="7">YU21-B</strain>
    </source>
</reference>
<keyword evidence="7" id="KW-1185">Reference proteome</keyword>
<dbReference type="InterPro" id="IPR056774">
    <property type="entry name" value="FdhE_N"/>
</dbReference>
<dbReference type="EMBL" id="BLJN01000011">
    <property type="protein sequence ID" value="GFE84827.1"/>
    <property type="molecule type" value="Genomic_DNA"/>
</dbReference>
<feature type="domain" description="FdhE central" evidence="4">
    <location>
        <begin position="190"/>
        <end position="228"/>
    </location>
</feature>
<dbReference type="InterPro" id="IPR006452">
    <property type="entry name" value="Formate_DH_accessory"/>
</dbReference>
<evidence type="ECO:0000259" key="5">
    <source>
        <dbReference type="Pfam" id="PF24860"/>
    </source>
</evidence>
<sequence length="309" mass="34098">MQRILDPGQIEAFAQRNIQRLRLPDRARVFSTRAARLRQQSERGAVGHSIGDYLQLMAHLADAQHAALATIEPALPNAEQIAHARTFHMPVVPVGSWQREEQWRESLRSICDALAALPDIPMPVRSVCDRLRALEPEQLEAQAETLLATQTSPVDAASAPFVMAALQVYWVALASRMSIDAIGELDVPGVCPTCGSLPVASVVRADSRSQGLRYLHCTLCATEWHMVRVKCSHCQSTKGISYQSIENGPRGMRAECCDTCHTYRKILYQEEDVAVEPVADDLASLALDLLLGEAGYRRANPNPLLWNPS</sequence>
<dbReference type="CDD" id="cd16341">
    <property type="entry name" value="FdhE"/>
    <property type="match status" value="1"/>
</dbReference>
<dbReference type="Pfam" id="PF24859">
    <property type="entry name" value="FdhE_central"/>
    <property type="match status" value="1"/>
</dbReference>
<evidence type="ECO:0000313" key="6">
    <source>
        <dbReference type="EMBL" id="GFE84827.1"/>
    </source>
</evidence>
<dbReference type="HAMAP" id="MF_00611">
    <property type="entry name" value="FdeH"/>
    <property type="match status" value="1"/>
</dbReference>
<dbReference type="AlphaFoldDB" id="A0A829YNB0"/>
<accession>A0A829YNB0</accession>
<evidence type="ECO:0000256" key="2">
    <source>
        <dbReference type="HAMAP-Rule" id="MF_00611"/>
    </source>
</evidence>
<comment type="subcellular location">
    <subcellularLocation>
        <location evidence="2">Cytoplasm</location>
    </subcellularLocation>
</comment>
<name>A0A829YNB0_9GAMM</name>
<dbReference type="RefSeq" id="WP_161816415.1">
    <property type="nucleotide sequence ID" value="NZ_BLJN01000011.1"/>
</dbReference>
<comment type="similarity">
    <text evidence="2">Belongs to the FdhE family.</text>
</comment>
<protein>
    <recommendedName>
        <fullName evidence="2">Protein FdhE homolog</fullName>
    </recommendedName>
</protein>
<evidence type="ECO:0000256" key="1">
    <source>
        <dbReference type="ARBA" id="ARBA00022490"/>
    </source>
</evidence>
<evidence type="ECO:0000259" key="3">
    <source>
        <dbReference type="Pfam" id="PF04216"/>
    </source>
</evidence>
<gene>
    <name evidence="2 6" type="primary">fdhE</name>
    <name evidence="6" type="ORF">GCM10011487_68270</name>
</gene>
<dbReference type="InterPro" id="IPR056796">
    <property type="entry name" value="FdhE_C"/>
</dbReference>
<dbReference type="GO" id="GO:0005829">
    <property type="term" value="C:cytosol"/>
    <property type="evidence" value="ECO:0007669"/>
    <property type="project" value="TreeGrafter"/>
</dbReference>
<dbReference type="PIRSF" id="PIRSF018296">
    <property type="entry name" value="Format_dh_formtn"/>
    <property type="match status" value="1"/>
</dbReference>
<dbReference type="NCBIfam" id="TIGR01562">
    <property type="entry name" value="FdhE"/>
    <property type="match status" value="1"/>
</dbReference>
<evidence type="ECO:0000313" key="7">
    <source>
        <dbReference type="Proteomes" id="UP000445000"/>
    </source>
</evidence>
<dbReference type="Proteomes" id="UP000445000">
    <property type="component" value="Unassembled WGS sequence"/>
</dbReference>
<comment type="caution">
    <text evidence="6">The sequence shown here is derived from an EMBL/GenBank/DDBJ whole genome shotgun (WGS) entry which is preliminary data.</text>
</comment>
<dbReference type="GO" id="GO:0051604">
    <property type="term" value="P:protein maturation"/>
    <property type="evidence" value="ECO:0007669"/>
    <property type="project" value="TreeGrafter"/>
</dbReference>
<feature type="domain" description="FdhE N-terminal" evidence="3">
    <location>
        <begin position="18"/>
        <end position="179"/>
    </location>
</feature>
<proteinExistence type="inferred from homology"/>
<dbReference type="InterPro" id="IPR056797">
    <property type="entry name" value="FdhE_central"/>
</dbReference>
<evidence type="ECO:0000259" key="4">
    <source>
        <dbReference type="Pfam" id="PF24859"/>
    </source>
</evidence>
<dbReference type="Pfam" id="PF24860">
    <property type="entry name" value="FdhE_C"/>
    <property type="match status" value="1"/>
</dbReference>
<comment type="function">
    <text evidence="2">Necessary for formate dehydrogenase activity.</text>
</comment>
<organism evidence="6 7">
    <name type="scientific">Steroidobacter agaridevorans</name>
    <dbReference type="NCBI Taxonomy" id="2695856"/>
    <lineage>
        <taxon>Bacteria</taxon>
        <taxon>Pseudomonadati</taxon>
        <taxon>Pseudomonadota</taxon>
        <taxon>Gammaproteobacteria</taxon>
        <taxon>Steroidobacterales</taxon>
        <taxon>Steroidobacteraceae</taxon>
        <taxon>Steroidobacter</taxon>
    </lineage>
</organism>